<evidence type="ECO:0000313" key="9">
    <source>
        <dbReference type="EMBL" id="RDB24949.1"/>
    </source>
</evidence>
<dbReference type="GO" id="GO:0043138">
    <property type="term" value="F:3'-5' DNA helicase activity"/>
    <property type="evidence" value="ECO:0007669"/>
    <property type="project" value="UniProtKB-EC"/>
</dbReference>
<dbReference type="InterPro" id="IPR011545">
    <property type="entry name" value="DEAD/DEAH_box_helicase_dom"/>
</dbReference>
<feature type="compositionally biased region" description="Low complexity" evidence="6">
    <location>
        <begin position="745"/>
        <end position="760"/>
    </location>
</feature>
<feature type="region of interest" description="Disordered" evidence="6">
    <location>
        <begin position="736"/>
        <end position="760"/>
    </location>
</feature>
<dbReference type="PANTHER" id="PTHR13710:SF120">
    <property type="entry name" value="BIFUNCTIONAL 3'-5' EXONUCLEASE_ATP-DEPENDENT HELICASE WRN"/>
    <property type="match status" value="1"/>
</dbReference>
<name>A0A369JRP6_HYPMA</name>
<organism evidence="9 10">
    <name type="scientific">Hypsizygus marmoreus</name>
    <name type="common">White beech mushroom</name>
    <name type="synonym">Agaricus marmoreus</name>
    <dbReference type="NCBI Taxonomy" id="39966"/>
    <lineage>
        <taxon>Eukaryota</taxon>
        <taxon>Fungi</taxon>
        <taxon>Dikarya</taxon>
        <taxon>Basidiomycota</taxon>
        <taxon>Agaricomycotina</taxon>
        <taxon>Agaricomycetes</taxon>
        <taxon>Agaricomycetidae</taxon>
        <taxon>Agaricales</taxon>
        <taxon>Tricholomatineae</taxon>
        <taxon>Lyophyllaceae</taxon>
        <taxon>Hypsizygus</taxon>
    </lineage>
</organism>
<accession>A0A369JRP6</accession>
<reference evidence="9" key="1">
    <citation type="submission" date="2018-04" db="EMBL/GenBank/DDBJ databases">
        <title>Whole genome sequencing of Hypsizygus marmoreus.</title>
        <authorList>
            <person name="Choi I.-G."/>
            <person name="Min B."/>
            <person name="Kim J.-G."/>
            <person name="Kim S."/>
            <person name="Oh Y.-L."/>
            <person name="Kong W.-S."/>
            <person name="Park H."/>
            <person name="Jeong J."/>
            <person name="Song E.-S."/>
        </authorList>
    </citation>
    <scope>NUCLEOTIDE SEQUENCE [LARGE SCALE GENOMIC DNA]</scope>
    <source>
        <strain evidence="9">51987-8</strain>
    </source>
</reference>
<dbReference type="InterPro" id="IPR014001">
    <property type="entry name" value="Helicase_ATP-bd"/>
</dbReference>
<dbReference type="GO" id="GO:0005737">
    <property type="term" value="C:cytoplasm"/>
    <property type="evidence" value="ECO:0007669"/>
    <property type="project" value="TreeGrafter"/>
</dbReference>
<keyword evidence="9" id="KW-0378">Hydrolase</keyword>
<evidence type="ECO:0000256" key="5">
    <source>
        <dbReference type="ARBA" id="ARBA00034808"/>
    </source>
</evidence>
<dbReference type="Pfam" id="PF00270">
    <property type="entry name" value="DEAD"/>
    <property type="match status" value="1"/>
</dbReference>
<evidence type="ECO:0000256" key="1">
    <source>
        <dbReference type="ARBA" id="ARBA00005446"/>
    </source>
</evidence>
<dbReference type="EMBL" id="LUEZ02000041">
    <property type="protein sequence ID" value="RDB24949.1"/>
    <property type="molecule type" value="Genomic_DNA"/>
</dbReference>
<dbReference type="PANTHER" id="PTHR13710">
    <property type="entry name" value="DNA HELICASE RECQ FAMILY MEMBER"/>
    <property type="match status" value="1"/>
</dbReference>
<evidence type="ECO:0000256" key="6">
    <source>
        <dbReference type="SAM" id="MobiDB-lite"/>
    </source>
</evidence>
<dbReference type="SUPFAM" id="SSF52540">
    <property type="entry name" value="P-loop containing nucleoside triphosphate hydrolases"/>
    <property type="match status" value="1"/>
</dbReference>
<dbReference type="InterPro" id="IPR027417">
    <property type="entry name" value="P-loop_NTPase"/>
</dbReference>
<dbReference type="InterPro" id="IPR001650">
    <property type="entry name" value="Helicase_C-like"/>
</dbReference>
<feature type="region of interest" description="Disordered" evidence="6">
    <location>
        <begin position="600"/>
        <end position="659"/>
    </location>
</feature>
<dbReference type="SMART" id="SM00487">
    <property type="entry name" value="DEXDc"/>
    <property type="match status" value="1"/>
</dbReference>
<protein>
    <recommendedName>
        <fullName evidence="5">DNA 3'-5' helicase</fullName>
        <ecNumber evidence="5">5.6.2.4</ecNumber>
    </recommendedName>
</protein>
<dbReference type="Gene3D" id="3.40.50.300">
    <property type="entry name" value="P-loop containing nucleotide triphosphate hydrolases"/>
    <property type="match status" value="2"/>
</dbReference>
<dbReference type="STRING" id="39966.A0A369JRP6"/>
<evidence type="ECO:0000256" key="3">
    <source>
        <dbReference type="ARBA" id="ARBA00022840"/>
    </source>
</evidence>
<feature type="domain" description="Helicase C-terminal" evidence="8">
    <location>
        <begin position="264"/>
        <end position="423"/>
    </location>
</feature>
<gene>
    <name evidence="9" type="primary">recQ_0</name>
    <name evidence="9" type="ORF">Hypma_007876</name>
</gene>
<dbReference type="InParanoid" id="A0A369JRP6"/>
<dbReference type="GO" id="GO:0009378">
    <property type="term" value="F:four-way junction helicase activity"/>
    <property type="evidence" value="ECO:0007669"/>
    <property type="project" value="TreeGrafter"/>
</dbReference>
<evidence type="ECO:0000259" key="8">
    <source>
        <dbReference type="PROSITE" id="PS51194"/>
    </source>
</evidence>
<dbReference type="Pfam" id="PF00271">
    <property type="entry name" value="Helicase_C"/>
    <property type="match status" value="1"/>
</dbReference>
<feature type="domain" description="Helicase ATP-binding" evidence="7">
    <location>
        <begin position="54"/>
        <end position="231"/>
    </location>
</feature>
<keyword evidence="2" id="KW-0547">Nucleotide-binding</keyword>
<dbReference type="GO" id="GO:0005634">
    <property type="term" value="C:nucleus"/>
    <property type="evidence" value="ECO:0007669"/>
    <property type="project" value="TreeGrafter"/>
</dbReference>
<keyword evidence="10" id="KW-1185">Reference proteome</keyword>
<dbReference type="Proteomes" id="UP000076154">
    <property type="component" value="Unassembled WGS sequence"/>
</dbReference>
<comment type="caution">
    <text evidence="9">The sequence shown here is derived from an EMBL/GenBank/DDBJ whole genome shotgun (WGS) entry which is preliminary data.</text>
</comment>
<dbReference type="OrthoDB" id="10261556at2759"/>
<dbReference type="GO" id="GO:0005524">
    <property type="term" value="F:ATP binding"/>
    <property type="evidence" value="ECO:0007669"/>
    <property type="project" value="UniProtKB-KW"/>
</dbReference>
<keyword evidence="9" id="KW-0347">Helicase</keyword>
<dbReference type="EC" id="5.6.2.4" evidence="5"/>
<dbReference type="PROSITE" id="PS51192">
    <property type="entry name" value="HELICASE_ATP_BIND_1"/>
    <property type="match status" value="1"/>
</dbReference>
<dbReference type="SMART" id="SM00490">
    <property type="entry name" value="HELICc"/>
    <property type="match status" value="1"/>
</dbReference>
<evidence type="ECO:0000259" key="7">
    <source>
        <dbReference type="PROSITE" id="PS51192"/>
    </source>
</evidence>
<dbReference type="AlphaFoldDB" id="A0A369JRP6"/>
<comment type="catalytic activity">
    <reaction evidence="4">
        <text>Couples ATP hydrolysis with the unwinding of duplex DNA by translocating in the 3'-5' direction.</text>
        <dbReference type="EC" id="5.6.2.4"/>
    </reaction>
</comment>
<dbReference type="PROSITE" id="PS51194">
    <property type="entry name" value="HELICASE_CTER"/>
    <property type="match status" value="1"/>
</dbReference>
<evidence type="ECO:0000313" key="10">
    <source>
        <dbReference type="Proteomes" id="UP000076154"/>
    </source>
</evidence>
<feature type="compositionally biased region" description="Low complexity" evidence="6">
    <location>
        <begin position="642"/>
        <end position="654"/>
    </location>
</feature>
<sequence length="760" mass="84280">MALPRRRKNPAHRKPVRKPRDDVLKAEDLVGLDEKIRNAFGWEHVPHPFQSEAISAQLLGKDVLLHAGTGKGKTAVAAGPHAHEKSKGKVTFMISPLIALQQEQVQTFENEFKLKAVAVNSAHGGCTRDVMDKICTGTWQIVVISPEMLLSRKFISNVLRNPDLAQRVLSVVVDECHVISHWGSGFRKKYGSLGILRALLPKGTPIVAMSATLAPRVRRDVLAKLQFHSHDYVNINLGNDRENVSIIIRAIQNQMNTYEDLDFLIPEGVVDAGNIKKTFLYCDNVSWSVGIEDRLNECLPENLRNTGIIRPYSSAYTTEYRANVMRLFKKGIVRILICTDAAGMGCNIADIDVVVQWKLPSSISTFVQRAGRAGRGKGRVGLAVLLVEKATYEADLSKLDKVRDAAGKAKPAKTIHQSEKYEKATKKYAVEHGQLRGAYGGAYDMGELVHDVPLHVDAQDEGLYSLVQSGECRRRVLACIYGNMTPHQPSVPCCDICDPTLLNLTRPAKPTPPSRSATIKRGNPNRTVKAALHRWRVSVYRRDFPDAVFGPSGILKDDTLDVLASVGPIKSVDDLHRLLGSTWKWLVKYGEDLYAEMQKMNIPPLQPKPRAKRGRDAEDRTGVVQETPAKRTRLATQPTLMPSSHPQTPTSTQAPTPPRHWPPAQAIYPGQYNMHPSHYPVYHTQTPYYQPSLRYAPPYSIPYAPTTLFSSPAIPYHGNSTPATSHGIVQPTYFFPYNPNPPPSSGSSSSSSFPHYPQPP</sequence>
<keyword evidence="3" id="KW-0067">ATP-binding</keyword>
<dbReference type="GO" id="GO:0005694">
    <property type="term" value="C:chromosome"/>
    <property type="evidence" value="ECO:0007669"/>
    <property type="project" value="TreeGrafter"/>
</dbReference>
<evidence type="ECO:0000256" key="2">
    <source>
        <dbReference type="ARBA" id="ARBA00022741"/>
    </source>
</evidence>
<proteinExistence type="inferred from homology"/>
<dbReference type="GO" id="GO:0000724">
    <property type="term" value="P:double-strand break repair via homologous recombination"/>
    <property type="evidence" value="ECO:0007669"/>
    <property type="project" value="TreeGrafter"/>
</dbReference>
<comment type="similarity">
    <text evidence="1">Belongs to the helicase family. RecQ subfamily.</text>
</comment>
<evidence type="ECO:0000256" key="4">
    <source>
        <dbReference type="ARBA" id="ARBA00034617"/>
    </source>
</evidence>
<dbReference type="GO" id="GO:0003676">
    <property type="term" value="F:nucleic acid binding"/>
    <property type="evidence" value="ECO:0007669"/>
    <property type="project" value="InterPro"/>
</dbReference>